<keyword evidence="2" id="KW-1185">Reference proteome</keyword>
<feature type="domain" description="SGNH hydrolase-type esterase" evidence="1">
    <location>
        <begin position="10"/>
        <end position="248"/>
    </location>
</feature>
<organism evidence="2 3">
    <name type="scientific">Parascaris equorum</name>
    <name type="common">Equine roundworm</name>
    <dbReference type="NCBI Taxonomy" id="6256"/>
    <lineage>
        <taxon>Eukaryota</taxon>
        <taxon>Metazoa</taxon>
        <taxon>Ecdysozoa</taxon>
        <taxon>Nematoda</taxon>
        <taxon>Chromadorea</taxon>
        <taxon>Rhabditida</taxon>
        <taxon>Spirurina</taxon>
        <taxon>Ascaridomorpha</taxon>
        <taxon>Ascaridoidea</taxon>
        <taxon>Ascarididae</taxon>
        <taxon>Parascaris</taxon>
    </lineage>
</organism>
<evidence type="ECO:0000313" key="3">
    <source>
        <dbReference type="WBParaSite" id="PEQ_0000326201-mRNA-1"/>
    </source>
</evidence>
<dbReference type="PANTHER" id="PTHR37981:SF1">
    <property type="entry name" value="SGNH HYDROLASE-TYPE ESTERASE DOMAIN-CONTAINING PROTEIN"/>
    <property type="match status" value="1"/>
</dbReference>
<protein>
    <submittedName>
        <fullName evidence="3">SGNH hydrolase-type esterase domain-containing protein</fullName>
    </submittedName>
</protein>
<dbReference type="GO" id="GO:0006629">
    <property type="term" value="P:lipid metabolic process"/>
    <property type="evidence" value="ECO:0007669"/>
    <property type="project" value="TreeGrafter"/>
</dbReference>
<evidence type="ECO:0000259" key="1">
    <source>
        <dbReference type="Pfam" id="PF13472"/>
    </source>
</evidence>
<dbReference type="WBParaSite" id="PEQ_0000326201-mRNA-1">
    <property type="protein sequence ID" value="PEQ_0000326201-mRNA-1"/>
    <property type="gene ID" value="PEQ_0000326201"/>
</dbReference>
<dbReference type="InterPro" id="IPR013830">
    <property type="entry name" value="SGNH_hydro"/>
</dbReference>
<accession>A0A914R9C2</accession>
<reference evidence="3" key="1">
    <citation type="submission" date="2022-11" db="UniProtKB">
        <authorList>
            <consortium name="WormBaseParasite"/>
        </authorList>
    </citation>
    <scope>IDENTIFICATION</scope>
</reference>
<dbReference type="PANTHER" id="PTHR37981">
    <property type="entry name" value="LIPASE 2"/>
    <property type="match status" value="1"/>
</dbReference>
<dbReference type="InterPro" id="IPR037460">
    <property type="entry name" value="SEST-like"/>
</dbReference>
<dbReference type="GO" id="GO:0016788">
    <property type="term" value="F:hydrolase activity, acting on ester bonds"/>
    <property type="evidence" value="ECO:0007669"/>
    <property type="project" value="InterPro"/>
</dbReference>
<dbReference type="Gene3D" id="3.40.50.1110">
    <property type="entry name" value="SGNH hydrolase"/>
    <property type="match status" value="1"/>
</dbReference>
<sequence>MKVNDRWIVAVGDSFASGEGNPDVPTSLPETKLAQWISERCHRSARSWAFKVYEKIRDTTSTDVALHFTYLPCTGASVDNGIVVSTTGISQLDIVRQIAQIRKSGPDLVLMSAGGNDIGYSEILSTLIWGESNSLFASVDMRFFYASYQLDRIAAILQKIKPNQVVIPHYFDVTRNERGVIDADCAELRQVCAEYIMFNIYAKHRRLFVTLLLNMKVMKCNFRSVRDSIRLQGNSMGAFHPTEEAHQIIAELIWQQLEHSNH</sequence>
<evidence type="ECO:0000313" key="2">
    <source>
        <dbReference type="Proteomes" id="UP000887564"/>
    </source>
</evidence>
<dbReference type="Pfam" id="PF13472">
    <property type="entry name" value="Lipase_GDSL_2"/>
    <property type="match status" value="1"/>
</dbReference>
<dbReference type="SUPFAM" id="SSF52266">
    <property type="entry name" value="SGNH hydrolase"/>
    <property type="match status" value="1"/>
</dbReference>
<dbReference type="Proteomes" id="UP000887564">
    <property type="component" value="Unplaced"/>
</dbReference>
<proteinExistence type="predicted"/>
<dbReference type="AlphaFoldDB" id="A0A914R9C2"/>
<dbReference type="InterPro" id="IPR036514">
    <property type="entry name" value="SGNH_hydro_sf"/>
</dbReference>
<name>A0A914R9C2_PAREQ</name>